<keyword evidence="5" id="KW-0443">Lipid metabolism</keyword>
<organism evidence="7">
    <name type="scientific">marine metagenome</name>
    <dbReference type="NCBI Taxonomy" id="408172"/>
    <lineage>
        <taxon>unclassified sequences</taxon>
        <taxon>metagenomes</taxon>
        <taxon>ecological metagenomes</taxon>
    </lineage>
</organism>
<evidence type="ECO:0000256" key="5">
    <source>
        <dbReference type="ARBA" id="ARBA00023098"/>
    </source>
</evidence>
<accession>A0A381ZU59</accession>
<comment type="subcellular location">
    <subcellularLocation>
        <location evidence="1">Secreted</location>
    </subcellularLocation>
</comment>
<dbReference type="SUPFAM" id="SSF53474">
    <property type="entry name" value="alpha/beta-Hydrolases"/>
    <property type="match status" value="1"/>
</dbReference>
<protein>
    <recommendedName>
        <fullName evidence="6">Lipase-like C-terminal domain-containing protein</fullName>
    </recommendedName>
</protein>
<dbReference type="GO" id="GO:0016787">
    <property type="term" value="F:hydrolase activity"/>
    <property type="evidence" value="ECO:0007669"/>
    <property type="project" value="UniProtKB-KW"/>
</dbReference>
<keyword evidence="2" id="KW-0964">Secreted</keyword>
<proteinExistence type="predicted"/>
<dbReference type="AlphaFoldDB" id="A0A381ZU59"/>
<evidence type="ECO:0000256" key="4">
    <source>
        <dbReference type="ARBA" id="ARBA00022801"/>
    </source>
</evidence>
<keyword evidence="3" id="KW-0732">Signal</keyword>
<evidence type="ECO:0000259" key="6">
    <source>
        <dbReference type="Pfam" id="PF24708"/>
    </source>
</evidence>
<keyword evidence="4" id="KW-0378">Hydrolase</keyword>
<evidence type="ECO:0000256" key="3">
    <source>
        <dbReference type="ARBA" id="ARBA00022729"/>
    </source>
</evidence>
<sequence>MAGYYYWGGKTDLEAELKSSGYEVYTVSVGPISPNWDRAIEAFYQIKGGQVDYGNEKAEQHGIIQRPSGKNYTGLYPQWDEKHPVHLIGHSQGGSTAKMLEVLLKNSISEETSPLLSSAHSGWISSVTTISTPHNGTTLVPLLLDAFPFALNLAPWFGGIDNETIDGLYSFDLEHWGLERQSYESLSEYYNRIALSPVSNEKNLCSWDLSIPGATEFNNNYQADKDVYYFSIPTFSTEKKINKPTHKPDNNMSFHLWPTGMLIGNDENAPDSSWYENDGICNTVSMTKMGDAIMPPYSGAAERGLWTALSRLNIDHQSIIGHNASKSDRDSLIVLYNNHCKLLYSLK</sequence>
<dbReference type="EMBL" id="UINC01022691">
    <property type="protein sequence ID" value="SVA92828.1"/>
    <property type="molecule type" value="Genomic_DNA"/>
</dbReference>
<dbReference type="PANTHER" id="PTHR34043:SF3">
    <property type="entry name" value="ALPHA_BETA-HYDROLASES SUPERFAMILY PROTEIN"/>
    <property type="match status" value="1"/>
</dbReference>
<evidence type="ECO:0000256" key="2">
    <source>
        <dbReference type="ARBA" id="ARBA00022525"/>
    </source>
</evidence>
<feature type="domain" description="Lipase-like C-terminal" evidence="6">
    <location>
        <begin position="5"/>
        <end position="330"/>
    </location>
</feature>
<dbReference type="Pfam" id="PF24708">
    <property type="entry name" value="Lip_C"/>
    <property type="match status" value="1"/>
</dbReference>
<evidence type="ECO:0000256" key="1">
    <source>
        <dbReference type="ARBA" id="ARBA00004613"/>
    </source>
</evidence>
<dbReference type="InterPro" id="IPR056304">
    <property type="entry name" value="Lip-like_C"/>
</dbReference>
<dbReference type="PANTHER" id="PTHR34043">
    <property type="entry name" value="ALPHA/BETA-HYDROLASES SUPERFAMILY PROTEIN"/>
    <property type="match status" value="1"/>
</dbReference>
<dbReference type="InterPro" id="IPR029058">
    <property type="entry name" value="AB_hydrolase_fold"/>
</dbReference>
<dbReference type="Gene3D" id="3.40.50.1820">
    <property type="entry name" value="alpha/beta hydrolase"/>
    <property type="match status" value="1"/>
</dbReference>
<gene>
    <name evidence="7" type="ORF">METZ01_LOCUS145682</name>
</gene>
<name>A0A381ZU59_9ZZZZ</name>
<dbReference type="GO" id="GO:0005576">
    <property type="term" value="C:extracellular region"/>
    <property type="evidence" value="ECO:0007669"/>
    <property type="project" value="UniProtKB-SubCell"/>
</dbReference>
<dbReference type="GO" id="GO:0006629">
    <property type="term" value="P:lipid metabolic process"/>
    <property type="evidence" value="ECO:0007669"/>
    <property type="project" value="UniProtKB-KW"/>
</dbReference>
<evidence type="ECO:0000313" key="7">
    <source>
        <dbReference type="EMBL" id="SVA92828.1"/>
    </source>
</evidence>
<reference evidence="7" key="1">
    <citation type="submission" date="2018-05" db="EMBL/GenBank/DDBJ databases">
        <authorList>
            <person name="Lanie J.A."/>
            <person name="Ng W.-L."/>
            <person name="Kazmierczak K.M."/>
            <person name="Andrzejewski T.M."/>
            <person name="Davidsen T.M."/>
            <person name="Wayne K.J."/>
            <person name="Tettelin H."/>
            <person name="Glass J.I."/>
            <person name="Rusch D."/>
            <person name="Podicherti R."/>
            <person name="Tsui H.-C.T."/>
            <person name="Winkler M.E."/>
        </authorList>
    </citation>
    <scope>NUCLEOTIDE SEQUENCE</scope>
</reference>